<accession>A0A0M0EEY2</accession>
<dbReference type="AlphaFoldDB" id="A0A0M0EEY2"/>
<comment type="caution">
    <text evidence="2">The sequence shown here is derived from an EMBL/GenBank/DDBJ whole genome shotgun (WGS) entry which is preliminary data.</text>
</comment>
<feature type="transmembrane region" description="Helical" evidence="1">
    <location>
        <begin position="31"/>
        <end position="50"/>
    </location>
</feature>
<sequence>MRVIKNLLVQVFQTALENAALFKKRRHPETFILIFQIMTALVFPTITMAADTPPADVTAFIHDAEICQYLAGEWDGTLPDARKKDLTAETGAHCATIDARQKILRRKYRHSKNILPKINAYDFGY</sequence>
<name>A0A0M0EEY2_KOMEU</name>
<dbReference type="PATRIC" id="fig|33995.3.peg.3003"/>
<organism evidence="2 3">
    <name type="scientific">Komagataeibacter europaeus</name>
    <name type="common">Gluconacetobacter europaeus</name>
    <dbReference type="NCBI Taxonomy" id="33995"/>
    <lineage>
        <taxon>Bacteria</taxon>
        <taxon>Pseudomonadati</taxon>
        <taxon>Pseudomonadota</taxon>
        <taxon>Alphaproteobacteria</taxon>
        <taxon>Acetobacterales</taxon>
        <taxon>Acetobacteraceae</taxon>
        <taxon>Komagataeibacter</taxon>
    </lineage>
</organism>
<keyword evidence="1" id="KW-1133">Transmembrane helix</keyword>
<dbReference type="STRING" id="33995.KOEU_27070"/>
<protein>
    <submittedName>
        <fullName evidence="2">Uncharacterized protein</fullName>
    </submittedName>
</protein>
<keyword evidence="1" id="KW-0812">Transmembrane</keyword>
<proteinExistence type="predicted"/>
<keyword evidence="3" id="KW-1185">Reference proteome</keyword>
<dbReference type="EMBL" id="LHUQ01000020">
    <property type="protein sequence ID" value="KON63800.1"/>
    <property type="molecule type" value="Genomic_DNA"/>
</dbReference>
<gene>
    <name evidence="2" type="ORF">KOEU_27070</name>
</gene>
<dbReference type="Proteomes" id="UP000037566">
    <property type="component" value="Unassembled WGS sequence"/>
</dbReference>
<evidence type="ECO:0000313" key="2">
    <source>
        <dbReference type="EMBL" id="KON63800.1"/>
    </source>
</evidence>
<keyword evidence="1" id="KW-0472">Membrane</keyword>
<evidence type="ECO:0000313" key="3">
    <source>
        <dbReference type="Proteomes" id="UP000037566"/>
    </source>
</evidence>
<reference evidence="2" key="1">
    <citation type="submission" date="2015-08" db="EMBL/GenBank/DDBJ databases">
        <title>Draft genome sequence of Komagataeibacter europaeus CECT 8546 a cellulose producer strain from vinegar produced by the traditional method.</title>
        <authorList>
            <person name="Poehlein A."/>
            <person name="Valera M.J."/>
            <person name="Haack F.S."/>
            <person name="Mas A."/>
            <person name="Daniel R."/>
            <person name="Streit W.R."/>
            <person name="Mateo E."/>
        </authorList>
    </citation>
    <scope>NUCLEOTIDE SEQUENCE [LARGE SCALE GENOMIC DNA]</scope>
    <source>
        <strain evidence="2">CECT 8546</strain>
    </source>
</reference>
<evidence type="ECO:0000256" key="1">
    <source>
        <dbReference type="SAM" id="Phobius"/>
    </source>
</evidence>